<reference evidence="2 3" key="1">
    <citation type="submission" date="2020-03" db="EMBL/GenBank/DDBJ databases">
        <title>Genomic Encyclopedia of Type Strains, Phase IV (KMG-IV): sequencing the most valuable type-strain genomes for metagenomic binning, comparative biology and taxonomic classification.</title>
        <authorList>
            <person name="Goeker M."/>
        </authorList>
    </citation>
    <scope>NUCLEOTIDE SEQUENCE [LARGE SCALE GENOMIC DNA]</scope>
    <source>
        <strain evidence="2 3">DSM 19867</strain>
    </source>
</reference>
<organism evidence="2 3">
    <name type="scientific">Rhizomicrobium palustre</name>
    <dbReference type="NCBI Taxonomy" id="189966"/>
    <lineage>
        <taxon>Bacteria</taxon>
        <taxon>Pseudomonadati</taxon>
        <taxon>Pseudomonadota</taxon>
        <taxon>Alphaproteobacteria</taxon>
        <taxon>Micropepsales</taxon>
        <taxon>Micropepsaceae</taxon>
        <taxon>Rhizomicrobium</taxon>
    </lineage>
</organism>
<keyword evidence="3" id="KW-1185">Reference proteome</keyword>
<dbReference type="Pfam" id="PF08896">
    <property type="entry name" value="DUF1842"/>
    <property type="match status" value="1"/>
</dbReference>
<gene>
    <name evidence="2" type="ORF">FHS83_002879</name>
</gene>
<evidence type="ECO:0000259" key="1">
    <source>
        <dbReference type="Pfam" id="PF08896"/>
    </source>
</evidence>
<feature type="domain" description="DUF1842" evidence="1">
    <location>
        <begin position="13"/>
        <end position="113"/>
    </location>
</feature>
<name>A0A846N2N7_9PROT</name>
<dbReference type="Proteomes" id="UP000570514">
    <property type="component" value="Unassembled WGS sequence"/>
</dbReference>
<sequence length="133" mass="13680">MSNPHPLNQTGIFTITTGADGAPTVKAVLTVPAGTSIVNGTGELNQAINPPPHAPTAFTGVVHATGLGSTQQIFSLQGHAIPPRLGATYISQLVIALDGIWASKGTGSFMVYNDTPHPTVVSKALVSVEWLAQ</sequence>
<protein>
    <recommendedName>
        <fullName evidence="1">DUF1842 domain-containing protein</fullName>
    </recommendedName>
</protein>
<dbReference type="RefSeq" id="WP_167083637.1">
    <property type="nucleotide sequence ID" value="NZ_BAAADC010000001.1"/>
</dbReference>
<dbReference type="AlphaFoldDB" id="A0A846N2N7"/>
<comment type="caution">
    <text evidence="2">The sequence shown here is derived from an EMBL/GenBank/DDBJ whole genome shotgun (WGS) entry which is preliminary data.</text>
</comment>
<accession>A0A846N2N7</accession>
<evidence type="ECO:0000313" key="3">
    <source>
        <dbReference type="Proteomes" id="UP000570514"/>
    </source>
</evidence>
<evidence type="ECO:0000313" key="2">
    <source>
        <dbReference type="EMBL" id="NIK89561.1"/>
    </source>
</evidence>
<proteinExistence type="predicted"/>
<dbReference type="EMBL" id="JAASRM010000001">
    <property type="protein sequence ID" value="NIK89561.1"/>
    <property type="molecule type" value="Genomic_DNA"/>
</dbReference>
<dbReference type="InterPro" id="IPR014992">
    <property type="entry name" value="DUF1842"/>
</dbReference>